<feature type="compositionally biased region" description="Pro residues" evidence="1">
    <location>
        <begin position="7"/>
        <end position="38"/>
    </location>
</feature>
<feature type="transmembrane region" description="Helical" evidence="2">
    <location>
        <begin position="157"/>
        <end position="174"/>
    </location>
</feature>
<sequence>MTDSQTTPPPEPTPGAEPTPPHQVPNIPPAPPAPPVPASAPQNPGPAAYPATAAPQANPPVTPAAAPAAAPAAFPAAPMAPAAPPASPLITPPVLDEGTYEKLREPRGAGRIDLDGKWHQISPRYVVSQFLQNGIFLAVVVAVALIVGLVFHQNWVWIPAGFLTLITVITLVILPRQAKAIGFMLRADDIVFRKGILWQRIIAVPYGRMQLVDITHGPLDRAFGVSQLKMVTAAATTGVQIPGLTQAAAEALRDTLIEVAETRRTGL</sequence>
<evidence type="ECO:0000256" key="2">
    <source>
        <dbReference type="SAM" id="Phobius"/>
    </source>
</evidence>
<gene>
    <name evidence="4" type="ORF">QFZ46_002276</name>
</gene>
<feature type="transmembrane region" description="Helical" evidence="2">
    <location>
        <begin position="130"/>
        <end position="151"/>
    </location>
</feature>
<dbReference type="PANTHER" id="PTHR34473:SF3">
    <property type="entry name" value="TRANSMEMBRANE PROTEIN-RELATED"/>
    <property type="match status" value="1"/>
</dbReference>
<reference evidence="4 5" key="1">
    <citation type="submission" date="2023-07" db="EMBL/GenBank/DDBJ databases">
        <title>Comparative genomics of wheat-associated soil bacteria to identify genetic determinants of phenazine resistance.</title>
        <authorList>
            <person name="Mouncey N."/>
        </authorList>
    </citation>
    <scope>NUCLEOTIDE SEQUENCE [LARGE SCALE GENOMIC DNA]</scope>
    <source>
        <strain evidence="4 5">W2I7</strain>
    </source>
</reference>
<keyword evidence="5" id="KW-1185">Reference proteome</keyword>
<evidence type="ECO:0000259" key="3">
    <source>
        <dbReference type="Pfam" id="PF03703"/>
    </source>
</evidence>
<protein>
    <submittedName>
        <fullName evidence="4">Membrane protein YdbS with pleckstrin-like domain</fullName>
    </submittedName>
</protein>
<dbReference type="Pfam" id="PF03703">
    <property type="entry name" value="bPH_2"/>
    <property type="match status" value="1"/>
</dbReference>
<feature type="compositionally biased region" description="Low complexity" evidence="1">
    <location>
        <begin position="39"/>
        <end position="56"/>
    </location>
</feature>
<keyword evidence="2" id="KW-0812">Transmembrane</keyword>
<keyword evidence="2" id="KW-0472">Membrane</keyword>
<name>A0ABU0P9W2_9MICO</name>
<comment type="caution">
    <text evidence="4">The sequence shown here is derived from an EMBL/GenBank/DDBJ whole genome shotgun (WGS) entry which is preliminary data.</text>
</comment>
<organism evidence="4 5">
    <name type="scientific">Microbacterium murale</name>
    <dbReference type="NCBI Taxonomy" id="1081040"/>
    <lineage>
        <taxon>Bacteria</taxon>
        <taxon>Bacillati</taxon>
        <taxon>Actinomycetota</taxon>
        <taxon>Actinomycetes</taxon>
        <taxon>Micrococcales</taxon>
        <taxon>Microbacteriaceae</taxon>
        <taxon>Microbacterium</taxon>
    </lineage>
</organism>
<proteinExistence type="predicted"/>
<dbReference type="InterPro" id="IPR005182">
    <property type="entry name" value="YdbS-like_PH"/>
</dbReference>
<feature type="region of interest" description="Disordered" evidence="1">
    <location>
        <begin position="1"/>
        <end position="66"/>
    </location>
</feature>
<dbReference type="PANTHER" id="PTHR34473">
    <property type="entry name" value="UPF0699 TRANSMEMBRANE PROTEIN YDBS"/>
    <property type="match status" value="1"/>
</dbReference>
<dbReference type="EMBL" id="JAUSXK010000001">
    <property type="protein sequence ID" value="MDQ0644116.1"/>
    <property type="molecule type" value="Genomic_DNA"/>
</dbReference>
<accession>A0ABU0P9W2</accession>
<dbReference type="Proteomes" id="UP001239085">
    <property type="component" value="Unassembled WGS sequence"/>
</dbReference>
<feature type="domain" description="YdbS-like PH" evidence="3">
    <location>
        <begin position="180"/>
        <end position="256"/>
    </location>
</feature>
<keyword evidence="2" id="KW-1133">Transmembrane helix</keyword>
<evidence type="ECO:0000313" key="4">
    <source>
        <dbReference type="EMBL" id="MDQ0644116.1"/>
    </source>
</evidence>
<evidence type="ECO:0000256" key="1">
    <source>
        <dbReference type="SAM" id="MobiDB-lite"/>
    </source>
</evidence>
<evidence type="ECO:0000313" key="5">
    <source>
        <dbReference type="Proteomes" id="UP001239085"/>
    </source>
</evidence>